<proteinExistence type="predicted"/>
<dbReference type="Pfam" id="PF00168">
    <property type="entry name" value="C2"/>
    <property type="match status" value="1"/>
</dbReference>
<evidence type="ECO:0000313" key="5">
    <source>
        <dbReference type="Proteomes" id="UP000489600"/>
    </source>
</evidence>
<dbReference type="GO" id="GO:0048015">
    <property type="term" value="P:phosphatidylinositol-mediated signaling"/>
    <property type="evidence" value="ECO:0007669"/>
    <property type="project" value="TreeGrafter"/>
</dbReference>
<gene>
    <name evidence="4" type="ORF">ANE_LOCUS26945</name>
</gene>
<dbReference type="InterPro" id="IPR000008">
    <property type="entry name" value="C2_dom"/>
</dbReference>
<dbReference type="SMART" id="SM00239">
    <property type="entry name" value="C2"/>
    <property type="match status" value="1"/>
</dbReference>
<reference evidence="4" key="1">
    <citation type="submission" date="2019-07" db="EMBL/GenBank/DDBJ databases">
        <authorList>
            <person name="Dittberner H."/>
        </authorList>
    </citation>
    <scope>NUCLEOTIDE SEQUENCE [LARGE SCALE GENOMIC DNA]</scope>
</reference>
<dbReference type="InterPro" id="IPR001192">
    <property type="entry name" value="PI-PLC_fam"/>
</dbReference>
<dbReference type="GO" id="GO:0004435">
    <property type="term" value="F:phosphatidylinositol-4,5-bisphosphate phospholipase C activity"/>
    <property type="evidence" value="ECO:0007669"/>
    <property type="project" value="TreeGrafter"/>
</dbReference>
<protein>
    <submittedName>
        <fullName evidence="4">Uncharacterized protein</fullName>
    </submittedName>
</protein>
<dbReference type="CDD" id="cd00275">
    <property type="entry name" value="C2_PLC_like"/>
    <property type="match status" value="1"/>
</dbReference>
<dbReference type="Gene3D" id="2.40.100.10">
    <property type="entry name" value="Cyclophilin-like"/>
    <property type="match status" value="1"/>
</dbReference>
<accession>A0A565CSE4</accession>
<feature type="compositionally biased region" description="Basic and acidic residues" evidence="1">
    <location>
        <begin position="208"/>
        <end position="217"/>
    </location>
</feature>
<name>A0A565CSE4_9BRAS</name>
<evidence type="ECO:0000259" key="2">
    <source>
        <dbReference type="PROSITE" id="PS50004"/>
    </source>
</evidence>
<evidence type="ECO:0000259" key="3">
    <source>
        <dbReference type="PROSITE" id="PS50072"/>
    </source>
</evidence>
<feature type="compositionally biased region" description="Acidic residues" evidence="1">
    <location>
        <begin position="261"/>
        <end position="270"/>
    </location>
</feature>
<dbReference type="PANTHER" id="PTHR10336">
    <property type="entry name" value="PHOSPHOINOSITIDE-SPECIFIC PHOSPHOLIPASE C FAMILY PROTEIN"/>
    <property type="match status" value="1"/>
</dbReference>
<feature type="domain" description="C2" evidence="2">
    <location>
        <begin position="498"/>
        <end position="629"/>
    </location>
</feature>
<dbReference type="EMBL" id="CABITT030000008">
    <property type="protein sequence ID" value="VVB16501.1"/>
    <property type="molecule type" value="Genomic_DNA"/>
</dbReference>
<feature type="compositionally biased region" description="Polar residues" evidence="1">
    <location>
        <begin position="244"/>
        <end position="260"/>
    </location>
</feature>
<dbReference type="Proteomes" id="UP000489600">
    <property type="component" value="Unassembled WGS sequence"/>
</dbReference>
<feature type="region of interest" description="Disordered" evidence="1">
    <location>
        <begin position="202"/>
        <end position="270"/>
    </location>
</feature>
<dbReference type="PANTHER" id="PTHR10336:SF105">
    <property type="entry name" value="PHOSPHOINOSITIDE PHOSPHOLIPASE C 1"/>
    <property type="match status" value="1"/>
</dbReference>
<dbReference type="AlphaFoldDB" id="A0A565CSE4"/>
<dbReference type="SUPFAM" id="SSF49562">
    <property type="entry name" value="C2 domain (Calcium/lipid-binding domain, CaLB)"/>
    <property type="match status" value="1"/>
</dbReference>
<dbReference type="InterPro" id="IPR035892">
    <property type="entry name" value="C2_domain_sf"/>
</dbReference>
<dbReference type="GO" id="GO:0003755">
    <property type="term" value="F:peptidyl-prolyl cis-trans isomerase activity"/>
    <property type="evidence" value="ECO:0007669"/>
    <property type="project" value="InterPro"/>
</dbReference>
<feature type="domain" description="PPIase cyclophilin-type" evidence="3">
    <location>
        <begin position="462"/>
        <end position="649"/>
    </location>
</feature>
<dbReference type="OrthoDB" id="269822at2759"/>
<dbReference type="PROSITE" id="PS50072">
    <property type="entry name" value="CSA_PPIASE_2"/>
    <property type="match status" value="1"/>
</dbReference>
<dbReference type="Gene3D" id="2.60.40.150">
    <property type="entry name" value="C2 domain"/>
    <property type="match status" value="1"/>
</dbReference>
<keyword evidence="5" id="KW-1185">Reference proteome</keyword>
<dbReference type="InterPro" id="IPR029000">
    <property type="entry name" value="Cyclophilin-like_dom_sf"/>
</dbReference>
<dbReference type="SUPFAM" id="SSF50891">
    <property type="entry name" value="Cyclophilin-like"/>
    <property type="match status" value="1"/>
</dbReference>
<sequence>MVFDGQAVLERADKDDGPDMHIYCFAGSPGVEQNIEQVSMLTPYKPPELSHKPSSLMITSEKHKQCNYSSVANTSDVKADQVIKQTDQLADCFSLEDNSELEDMDLFTESDCSEEESEGNLDLKEGNLVAEPELMSDLDEFSVKGILSQEYLEVETIHTDLDLWGKNKNKSMLRESVSSWPSLFGVPELLNEDTVVYRVSEGMSNEDSTSRCIEHNKPKVQTNTDQEPEPHEEDSVLSNDILISESNGAHASESNSSYTEEISEASLEDDSELKEVDLVTDSDLCGKRTTILSVSTSSSPSLFGDPELLNEETNLSRVFGTMSKEDSTSGLIEHYNAEEGLGAHVTDQVTKISPDPVAFAAREEALGVCDGKAVVETKKITEVSNITETNGEADFTGPFPDCKYWFRQSEEHFSCQSVLEGKEGSQELDVLSRNERAGKDDGPFPDCKKPKENLKEITHKVYFDVKIDGKEAGRIVMGLYGKTVPKTAENFRALCTGLLSMANAGQYTNGSQLFMSTITTSWDEKKHDPIIVKPPNAVPFSDEWLDLAAIEAPGEIGIAGIPYRTETDTDEWFPVWNKEFEFPLRVPELALLHIAVKDYDSNTQNDFAGQTCLPLSELKPGIRAVRLHDRAGEVFKHVRLLVRFVLEPL</sequence>
<evidence type="ECO:0000313" key="4">
    <source>
        <dbReference type="EMBL" id="VVB16501.1"/>
    </source>
</evidence>
<dbReference type="PROSITE" id="PS50004">
    <property type="entry name" value="C2"/>
    <property type="match status" value="1"/>
</dbReference>
<dbReference type="GO" id="GO:0051209">
    <property type="term" value="P:release of sequestered calcium ion into cytosol"/>
    <property type="evidence" value="ECO:0007669"/>
    <property type="project" value="TreeGrafter"/>
</dbReference>
<organism evidence="4 5">
    <name type="scientific">Arabis nemorensis</name>
    <dbReference type="NCBI Taxonomy" id="586526"/>
    <lineage>
        <taxon>Eukaryota</taxon>
        <taxon>Viridiplantae</taxon>
        <taxon>Streptophyta</taxon>
        <taxon>Embryophyta</taxon>
        <taxon>Tracheophyta</taxon>
        <taxon>Spermatophyta</taxon>
        <taxon>Magnoliopsida</taxon>
        <taxon>eudicotyledons</taxon>
        <taxon>Gunneridae</taxon>
        <taxon>Pentapetalae</taxon>
        <taxon>rosids</taxon>
        <taxon>malvids</taxon>
        <taxon>Brassicales</taxon>
        <taxon>Brassicaceae</taxon>
        <taxon>Arabideae</taxon>
        <taxon>Arabis</taxon>
    </lineage>
</organism>
<dbReference type="GO" id="GO:0005886">
    <property type="term" value="C:plasma membrane"/>
    <property type="evidence" value="ECO:0007669"/>
    <property type="project" value="TreeGrafter"/>
</dbReference>
<dbReference type="InterPro" id="IPR002130">
    <property type="entry name" value="Cyclophilin-type_PPIase_dom"/>
</dbReference>
<evidence type="ECO:0000256" key="1">
    <source>
        <dbReference type="SAM" id="MobiDB-lite"/>
    </source>
</evidence>
<dbReference type="Pfam" id="PF00160">
    <property type="entry name" value="Pro_isomerase"/>
    <property type="match status" value="1"/>
</dbReference>
<comment type="caution">
    <text evidence="4">The sequence shown here is derived from an EMBL/GenBank/DDBJ whole genome shotgun (WGS) entry which is preliminary data.</text>
</comment>